<dbReference type="InterPro" id="IPR036061">
    <property type="entry name" value="CheW-like_dom_sf"/>
</dbReference>
<dbReference type="Gene3D" id="2.30.30.40">
    <property type="entry name" value="SH3 Domains"/>
    <property type="match status" value="1"/>
</dbReference>
<dbReference type="CDD" id="cd00088">
    <property type="entry name" value="HPT"/>
    <property type="match status" value="1"/>
</dbReference>
<dbReference type="InterPro" id="IPR004358">
    <property type="entry name" value="Sig_transdc_His_kin-like_C"/>
</dbReference>
<feature type="modified residue" description="4-aspartylphosphate" evidence="8">
    <location>
        <position position="705"/>
    </location>
</feature>
<keyword evidence="5 15" id="KW-0418">Kinase</keyword>
<dbReference type="Pfam" id="PF01584">
    <property type="entry name" value="CheW"/>
    <property type="match status" value="1"/>
</dbReference>
<dbReference type="PROSITE" id="PS50110">
    <property type="entry name" value="RESPONSE_REGULATORY"/>
    <property type="match status" value="1"/>
</dbReference>
<keyword evidence="3 8" id="KW-0597">Phosphoprotein</keyword>
<dbReference type="AlphaFoldDB" id="A0AAE3ZJJ2"/>
<feature type="coiled-coil region" evidence="9">
    <location>
        <begin position="287"/>
        <end position="314"/>
    </location>
</feature>
<evidence type="ECO:0000256" key="8">
    <source>
        <dbReference type="PROSITE-ProRule" id="PRU00169"/>
    </source>
</evidence>
<dbReference type="EC" id="2.7.13.3" evidence="2"/>
<feature type="domain" description="CheW-like" evidence="13">
    <location>
        <begin position="499"/>
        <end position="632"/>
    </location>
</feature>
<dbReference type="SUPFAM" id="SSF50341">
    <property type="entry name" value="CheW-like"/>
    <property type="match status" value="1"/>
</dbReference>
<dbReference type="PROSITE" id="PS50894">
    <property type="entry name" value="HPT"/>
    <property type="match status" value="1"/>
</dbReference>
<evidence type="ECO:0000256" key="3">
    <source>
        <dbReference type="ARBA" id="ARBA00022553"/>
    </source>
</evidence>
<keyword evidence="4 15" id="KW-0808">Transferase</keyword>
<comment type="catalytic activity">
    <reaction evidence="1">
        <text>ATP + protein L-histidine = ADP + protein N-phospho-L-histidine.</text>
        <dbReference type="EC" id="2.7.13.3"/>
    </reaction>
</comment>
<feature type="compositionally biased region" description="Low complexity" evidence="10">
    <location>
        <begin position="153"/>
        <end position="162"/>
    </location>
</feature>
<feature type="modified residue" description="Phosphohistidine" evidence="7">
    <location>
        <position position="45"/>
    </location>
</feature>
<evidence type="ECO:0000313" key="16">
    <source>
        <dbReference type="Proteomes" id="UP001183629"/>
    </source>
</evidence>
<protein>
    <recommendedName>
        <fullName evidence="2">histidine kinase</fullName>
        <ecNumber evidence="2">2.7.13.3</ecNumber>
    </recommendedName>
</protein>
<dbReference type="Gene3D" id="3.40.50.2300">
    <property type="match status" value="1"/>
</dbReference>
<dbReference type="GO" id="GO:0000160">
    <property type="term" value="P:phosphorelay signal transduction system"/>
    <property type="evidence" value="ECO:0007669"/>
    <property type="project" value="UniProtKB-KW"/>
</dbReference>
<sequence>MSSKDPLRYFRVEARELVDVLSQGVLDLTQAGGAEPVARLLRAAHTLKGAARVVKQPEIADDAHALEEILMPYRDGTTPVPAGDISRLLALSDSMTARVDGLSAQPAPAAPAPSPPPPPPPAPETAAAAEAAVAAEPVGPAVGIGAPAWPAAMPPGAAEQPPAVTPGPAPAPAPSVAPAEQHVTVPPEGVSAPAQPVRGETSDVDELLEAVDEAHARFGPIRRQLAVVQRAHRAAAALADQLRVGRTGAVTHIDPVTGLGQGGGEPRYTDQAGAMASRLTAELGTLGRQLTETVEQVERELDDVRGRAERLRLVPVASVLTTLHRAVHDAATVHGRRVAFEGHGGELRLDPQVLSQTSGALQHVVRNAVAHGIEPAEERIAAGKPADGHVTVTVTHRGKFAAFECRDDGRGFDLAAVRRTAESRGLLVPGEPADSGTLMAMLMRGGISTAASVTGVSGRGIGLDAVRDVAEQLGGDVSIDTAPGEGTRLELVVPLSLVSLHGLIVEAGGLLASVPLDAVETCLRMTGEEVAAAASAEVITHDGRVIPFLPLTRALGGPAPAAKTAAVAVVVKAGADIVAVCVDRLLGTSVLIVRPLPELAPAGPVISGLSMDAEGNPRLVLDPHGLVAAGGRATGTHSGEPTPLAAAEDGAAEGRPILVVDDSLTTRMLEQSILESAGYQVDLAASGEEGLERARYRSYALFLVDVDMPGIDGFTFVELTRADPVLRETPAILVTSRSSPEDRRRGFDVGASAYVVKSEFDQEELLDYIKGLVGAA</sequence>
<evidence type="ECO:0000259" key="13">
    <source>
        <dbReference type="PROSITE" id="PS50851"/>
    </source>
</evidence>
<dbReference type="Pfam" id="PF01627">
    <property type="entry name" value="Hpt"/>
    <property type="match status" value="1"/>
</dbReference>
<dbReference type="Gene3D" id="3.30.565.10">
    <property type="entry name" value="Histidine kinase-like ATPase, C-terminal domain"/>
    <property type="match status" value="1"/>
</dbReference>
<name>A0AAE3ZJJ2_9ACTN</name>
<feature type="region of interest" description="Disordered" evidence="10">
    <location>
        <begin position="100"/>
        <end position="134"/>
    </location>
</feature>
<feature type="compositionally biased region" description="Pro residues" evidence="10">
    <location>
        <begin position="108"/>
        <end position="123"/>
    </location>
</feature>
<dbReference type="SMART" id="SM00387">
    <property type="entry name" value="HATPase_c"/>
    <property type="match status" value="1"/>
</dbReference>
<keyword evidence="6" id="KW-0902">Two-component regulatory system</keyword>
<feature type="compositionally biased region" description="Pro residues" evidence="10">
    <location>
        <begin position="163"/>
        <end position="175"/>
    </location>
</feature>
<dbReference type="SMART" id="SM00073">
    <property type="entry name" value="HPT"/>
    <property type="match status" value="1"/>
</dbReference>
<dbReference type="InterPro" id="IPR003594">
    <property type="entry name" value="HATPase_dom"/>
</dbReference>
<organism evidence="15 16">
    <name type="scientific">Catenuloplanes niger</name>
    <dbReference type="NCBI Taxonomy" id="587534"/>
    <lineage>
        <taxon>Bacteria</taxon>
        <taxon>Bacillati</taxon>
        <taxon>Actinomycetota</taxon>
        <taxon>Actinomycetes</taxon>
        <taxon>Micromonosporales</taxon>
        <taxon>Micromonosporaceae</taxon>
        <taxon>Catenuloplanes</taxon>
    </lineage>
</organism>
<dbReference type="InterPro" id="IPR051315">
    <property type="entry name" value="Bact_Chemotaxis_CheA"/>
</dbReference>
<dbReference type="PRINTS" id="PR00344">
    <property type="entry name" value="BCTRLSENSOR"/>
</dbReference>
<feature type="domain" description="HPt" evidence="14">
    <location>
        <begin position="1"/>
        <end position="105"/>
    </location>
</feature>
<dbReference type="PROSITE" id="PS50851">
    <property type="entry name" value="CHEW"/>
    <property type="match status" value="1"/>
</dbReference>
<evidence type="ECO:0000256" key="9">
    <source>
        <dbReference type="SAM" id="Coils"/>
    </source>
</evidence>
<feature type="compositionally biased region" description="Low complexity" evidence="10">
    <location>
        <begin position="124"/>
        <end position="134"/>
    </location>
</feature>
<reference evidence="15 16" key="1">
    <citation type="submission" date="2023-07" db="EMBL/GenBank/DDBJ databases">
        <title>Sequencing the genomes of 1000 actinobacteria strains.</title>
        <authorList>
            <person name="Klenk H.-P."/>
        </authorList>
    </citation>
    <scope>NUCLEOTIDE SEQUENCE [LARGE SCALE GENOMIC DNA]</scope>
    <source>
        <strain evidence="15 16">DSM 44711</strain>
    </source>
</reference>
<dbReference type="InterPro" id="IPR002545">
    <property type="entry name" value="CheW-lke_dom"/>
</dbReference>
<evidence type="ECO:0000256" key="7">
    <source>
        <dbReference type="PROSITE-ProRule" id="PRU00110"/>
    </source>
</evidence>
<dbReference type="InterPro" id="IPR036641">
    <property type="entry name" value="HPT_dom_sf"/>
</dbReference>
<comment type="caution">
    <text evidence="15">The sequence shown here is derived from an EMBL/GenBank/DDBJ whole genome shotgun (WGS) entry which is preliminary data.</text>
</comment>
<evidence type="ECO:0000256" key="4">
    <source>
        <dbReference type="ARBA" id="ARBA00022679"/>
    </source>
</evidence>
<feature type="region of interest" description="Disordered" evidence="10">
    <location>
        <begin position="153"/>
        <end position="177"/>
    </location>
</feature>
<dbReference type="InterPro" id="IPR036890">
    <property type="entry name" value="HATPase_C_sf"/>
</dbReference>
<dbReference type="PANTHER" id="PTHR43395:SF1">
    <property type="entry name" value="CHEMOTAXIS PROTEIN CHEA"/>
    <property type="match status" value="1"/>
</dbReference>
<dbReference type="InterPro" id="IPR008207">
    <property type="entry name" value="Sig_transdc_His_kin_Hpt_dom"/>
</dbReference>
<evidence type="ECO:0000313" key="15">
    <source>
        <dbReference type="EMBL" id="MDR7319824.1"/>
    </source>
</evidence>
<dbReference type="GO" id="GO:0006935">
    <property type="term" value="P:chemotaxis"/>
    <property type="evidence" value="ECO:0007669"/>
    <property type="project" value="InterPro"/>
</dbReference>
<dbReference type="InterPro" id="IPR001789">
    <property type="entry name" value="Sig_transdc_resp-reg_receiver"/>
</dbReference>
<evidence type="ECO:0000259" key="14">
    <source>
        <dbReference type="PROSITE" id="PS50894"/>
    </source>
</evidence>
<evidence type="ECO:0000256" key="1">
    <source>
        <dbReference type="ARBA" id="ARBA00000085"/>
    </source>
</evidence>
<evidence type="ECO:0000256" key="5">
    <source>
        <dbReference type="ARBA" id="ARBA00022777"/>
    </source>
</evidence>
<dbReference type="SMART" id="SM00260">
    <property type="entry name" value="CheW"/>
    <property type="match status" value="1"/>
</dbReference>
<dbReference type="Pfam" id="PF00072">
    <property type="entry name" value="Response_reg"/>
    <property type="match status" value="1"/>
</dbReference>
<evidence type="ECO:0000256" key="10">
    <source>
        <dbReference type="SAM" id="MobiDB-lite"/>
    </source>
</evidence>
<gene>
    <name evidence="15" type="ORF">J2S44_000074</name>
</gene>
<dbReference type="SUPFAM" id="SSF47226">
    <property type="entry name" value="Histidine-containing phosphotransfer domain, HPT domain"/>
    <property type="match status" value="1"/>
</dbReference>
<dbReference type="InterPro" id="IPR011006">
    <property type="entry name" value="CheY-like_superfamily"/>
</dbReference>
<evidence type="ECO:0000256" key="6">
    <source>
        <dbReference type="ARBA" id="ARBA00023012"/>
    </source>
</evidence>
<feature type="domain" description="Histidine kinase" evidence="11">
    <location>
        <begin position="290"/>
        <end position="497"/>
    </location>
</feature>
<dbReference type="SUPFAM" id="SSF52172">
    <property type="entry name" value="CheY-like"/>
    <property type="match status" value="1"/>
</dbReference>
<dbReference type="FunFam" id="3.30.565.10:FF:000016">
    <property type="entry name" value="Chemotaxis protein CheA, putative"/>
    <property type="match status" value="1"/>
</dbReference>
<dbReference type="Pfam" id="PF02518">
    <property type="entry name" value="HATPase_c"/>
    <property type="match status" value="1"/>
</dbReference>
<evidence type="ECO:0000256" key="2">
    <source>
        <dbReference type="ARBA" id="ARBA00012438"/>
    </source>
</evidence>
<evidence type="ECO:0000259" key="12">
    <source>
        <dbReference type="PROSITE" id="PS50110"/>
    </source>
</evidence>
<dbReference type="SMART" id="SM00448">
    <property type="entry name" value="REC"/>
    <property type="match status" value="1"/>
</dbReference>
<dbReference type="PROSITE" id="PS50109">
    <property type="entry name" value="HIS_KIN"/>
    <property type="match status" value="1"/>
</dbReference>
<dbReference type="RefSeq" id="WP_310407687.1">
    <property type="nucleotide sequence ID" value="NZ_JAVDYC010000001.1"/>
</dbReference>
<proteinExistence type="predicted"/>
<dbReference type="Proteomes" id="UP001183629">
    <property type="component" value="Unassembled WGS sequence"/>
</dbReference>
<dbReference type="Gene3D" id="1.20.120.160">
    <property type="entry name" value="HPT domain"/>
    <property type="match status" value="1"/>
</dbReference>
<dbReference type="InterPro" id="IPR005467">
    <property type="entry name" value="His_kinase_dom"/>
</dbReference>
<dbReference type="PANTHER" id="PTHR43395">
    <property type="entry name" value="SENSOR HISTIDINE KINASE CHEA"/>
    <property type="match status" value="1"/>
</dbReference>
<dbReference type="EMBL" id="JAVDYC010000001">
    <property type="protein sequence ID" value="MDR7319824.1"/>
    <property type="molecule type" value="Genomic_DNA"/>
</dbReference>
<keyword evidence="9" id="KW-0175">Coiled coil</keyword>
<feature type="domain" description="Response regulatory" evidence="12">
    <location>
        <begin position="656"/>
        <end position="772"/>
    </location>
</feature>
<accession>A0AAE3ZJJ2</accession>
<dbReference type="GO" id="GO:0004673">
    <property type="term" value="F:protein histidine kinase activity"/>
    <property type="evidence" value="ECO:0007669"/>
    <property type="project" value="UniProtKB-EC"/>
</dbReference>
<evidence type="ECO:0000259" key="11">
    <source>
        <dbReference type="PROSITE" id="PS50109"/>
    </source>
</evidence>
<dbReference type="SUPFAM" id="SSF55874">
    <property type="entry name" value="ATPase domain of HSP90 chaperone/DNA topoisomerase II/histidine kinase"/>
    <property type="match status" value="1"/>
</dbReference>
<keyword evidence="16" id="KW-1185">Reference proteome</keyword>